<dbReference type="PANTHER" id="PTHR47765:SF3">
    <property type="entry name" value="3'-5' EXONUCLEASE DOMAIN-CONTAINING PROTEIN"/>
    <property type="match status" value="1"/>
</dbReference>
<dbReference type="InterPro" id="IPR002562">
    <property type="entry name" value="3'-5'_exonuclease_dom"/>
</dbReference>
<dbReference type="GO" id="GO:0006139">
    <property type="term" value="P:nucleobase-containing compound metabolic process"/>
    <property type="evidence" value="ECO:0007669"/>
    <property type="project" value="InterPro"/>
</dbReference>
<evidence type="ECO:0000313" key="4">
    <source>
        <dbReference type="WBParaSite" id="PTRK_0000114700.1"/>
    </source>
</evidence>
<dbReference type="Pfam" id="PF01612">
    <property type="entry name" value="DNA_pol_A_exo1"/>
    <property type="match status" value="2"/>
</dbReference>
<dbReference type="AlphaFoldDB" id="A0A0N4Z2Q3"/>
<evidence type="ECO:0000313" key="3">
    <source>
        <dbReference type="Proteomes" id="UP000038045"/>
    </source>
</evidence>
<dbReference type="InterPro" id="IPR012337">
    <property type="entry name" value="RNaseH-like_sf"/>
</dbReference>
<dbReference type="STRING" id="131310.A0A0N4Z2Q3"/>
<feature type="compositionally biased region" description="Basic and acidic residues" evidence="1">
    <location>
        <begin position="1037"/>
        <end position="1047"/>
    </location>
</feature>
<dbReference type="GO" id="GO:0003676">
    <property type="term" value="F:nucleic acid binding"/>
    <property type="evidence" value="ECO:0007669"/>
    <property type="project" value="InterPro"/>
</dbReference>
<evidence type="ECO:0000256" key="1">
    <source>
        <dbReference type="SAM" id="MobiDB-lite"/>
    </source>
</evidence>
<dbReference type="InterPro" id="IPR036397">
    <property type="entry name" value="RNaseH_sf"/>
</dbReference>
<dbReference type="Proteomes" id="UP000038045">
    <property type="component" value="Unplaced"/>
</dbReference>
<dbReference type="InterPro" id="IPR052408">
    <property type="entry name" value="Exonuclease_MUT-7-like"/>
</dbReference>
<accession>A0A0N4Z2Q3</accession>
<sequence>MSLSIPTLRKVILISFYWYYFLTCPDGKDELIMKRKDIKDENVDMKKKINFNITIKDHTSILEMICLTGQKDRNSLVLMHIHNFGLLRSREQFCQELICMANSGRAYFQLLNFVLTDKRNIQYIDSPDLYIKLAFLGPIHLSSLENVVRDKDERFFNKIIEVLKILKCCEESHELYVELYQKHLKKVPEKDNYLNFQKNIKTLFKQLRMEDTDKKVMSTETAIVQLKRYSRMRYKEKKIDNHHLNDVAYTIICQYPHFKNTFINILIKEKDYDEVERWQCLEIEDNQFPKYYPFEDKENDCIYLENNDYLSLPKHITVKQCSTNEEILDVIESMKKANKEGFTIVGFDCEWSSFNGSENVSLIQVSFNDICYLVDACYGDKEMISEFLSTLFECENLIKLGKSPKGDIDVLLKTFGTIKSLYNPTYTLCLTDVVQIFNAANTDKHNNDKNFIGNFELYVPKWKEYFNQCNIPKQEDEGKEELKEEEIIDMVDEDEIYSDVIPTSESLPGEEKEIEEKVNIRKQKIKKPKKSEKEIFTQLIDSAGLSKLCQMILNKELEKVEQCSVWDRRPLRLSQIMYHYTQLAKVTLKESNKKRHPGKRNDKKSKEEGMTDINGFIVPYKEHIKIMNKIFHQSGDKGMFLVKFYVETFKHLMATVTKFLAELIKYTENGDIHHDMFSFIFSNRNFKVFINDVKLIEKYFLVSSINISAIEKIVQGNKLINHDDVIEMFSRLKRCTVDQRYWNHLFEELFKIAPTNDHYSKFLINFKTFTEEMSQDTFKKTPLPYGKCCGVLFYTLKKRYIEQSIDDYALNDVAYAVISQHSGLRKKLLIELKKYKDFKALKLWNKLYVCQNNFPNYFPLPENKNESLYVNKDYLELPRKINVVFCVTGNDISDAIKAINNANKKGFQVVGFDCEWSSIQVPQYVSIIQISLNNTCYLIDATFGCKNSIQKLLETLFNCDNLMITGLQPVNDLKALILEYNNVEALYTPKHVFCLTALIIAINDAKSIKSEEIDNDPNIAGNFDFIFPNWRESIKNTKNDKNEKKEDESFESYESQDNCSVKSSDNHDNCSVKSMGNQSDKNDETKKSSSKKEVEVLTEKKKFEQFIRNKGLSKLSKLFFDKEMDKSEQSSVWDRRPLRISQIRYAALDAEVSCMIFQKLEEICNMLEINIQKIARELPSNQVCKPLLLTLFKQS</sequence>
<reference evidence="4" key="1">
    <citation type="submission" date="2017-02" db="UniProtKB">
        <authorList>
            <consortium name="WormBaseParasite"/>
        </authorList>
    </citation>
    <scope>IDENTIFICATION</scope>
</reference>
<keyword evidence="3" id="KW-1185">Reference proteome</keyword>
<feature type="compositionally biased region" description="Polar residues" evidence="1">
    <location>
        <begin position="1052"/>
        <end position="1063"/>
    </location>
</feature>
<feature type="region of interest" description="Disordered" evidence="1">
    <location>
        <begin position="1037"/>
        <end position="1091"/>
    </location>
</feature>
<dbReference type="GO" id="GO:0008408">
    <property type="term" value="F:3'-5' exonuclease activity"/>
    <property type="evidence" value="ECO:0007669"/>
    <property type="project" value="InterPro"/>
</dbReference>
<dbReference type="Gene3D" id="3.30.420.10">
    <property type="entry name" value="Ribonuclease H-like superfamily/Ribonuclease H"/>
    <property type="match status" value="2"/>
</dbReference>
<feature type="domain" description="3'-5' exonuclease" evidence="2">
    <location>
        <begin position="322"/>
        <end position="417"/>
    </location>
</feature>
<evidence type="ECO:0000259" key="2">
    <source>
        <dbReference type="Pfam" id="PF01612"/>
    </source>
</evidence>
<dbReference type="PANTHER" id="PTHR47765">
    <property type="entry name" value="3'-5' EXONUCLEASE DOMAIN-CONTAINING PROTEIN"/>
    <property type="match status" value="1"/>
</dbReference>
<proteinExistence type="predicted"/>
<feature type="compositionally biased region" description="Basic and acidic residues" evidence="1">
    <location>
        <begin position="1080"/>
        <end position="1091"/>
    </location>
</feature>
<feature type="domain" description="3'-5' exonuclease" evidence="2">
    <location>
        <begin position="1101"/>
        <end position="1162"/>
    </location>
</feature>
<protein>
    <submittedName>
        <fullName evidence="4">3'-5' exonuclease domain-containing protein</fullName>
    </submittedName>
</protein>
<organism evidence="3 4">
    <name type="scientific">Parastrongyloides trichosuri</name>
    <name type="common">Possum-specific nematode worm</name>
    <dbReference type="NCBI Taxonomy" id="131310"/>
    <lineage>
        <taxon>Eukaryota</taxon>
        <taxon>Metazoa</taxon>
        <taxon>Ecdysozoa</taxon>
        <taxon>Nematoda</taxon>
        <taxon>Chromadorea</taxon>
        <taxon>Rhabditida</taxon>
        <taxon>Tylenchina</taxon>
        <taxon>Panagrolaimomorpha</taxon>
        <taxon>Strongyloidoidea</taxon>
        <taxon>Strongyloididae</taxon>
        <taxon>Parastrongyloides</taxon>
    </lineage>
</organism>
<dbReference type="WBParaSite" id="PTRK_0000114700.1">
    <property type="protein sequence ID" value="PTRK_0000114700.1"/>
    <property type="gene ID" value="PTRK_0000114700"/>
</dbReference>
<dbReference type="SUPFAM" id="SSF53098">
    <property type="entry name" value="Ribonuclease H-like"/>
    <property type="match status" value="3"/>
</dbReference>
<name>A0A0N4Z2Q3_PARTI</name>